<dbReference type="SUPFAM" id="SSF48295">
    <property type="entry name" value="TrpR-like"/>
    <property type="match status" value="1"/>
</dbReference>
<accession>A0A0A8BC14</accession>
<evidence type="ECO:0000313" key="2">
    <source>
        <dbReference type="Proteomes" id="UP000031121"/>
    </source>
</evidence>
<dbReference type="Pfam" id="PF01371">
    <property type="entry name" value="Trp_repressor"/>
    <property type="match status" value="1"/>
</dbReference>
<dbReference type="PIRSF" id="PIRSF012508">
    <property type="entry name" value="YerC"/>
    <property type="match status" value="1"/>
</dbReference>
<reference evidence="2" key="1">
    <citation type="submission" date="2014-08" db="EMBL/GenBank/DDBJ databases">
        <title>Coriobacteriaceae sp. complete genome.</title>
        <authorList>
            <person name="Looft T."/>
            <person name="Bayles D.O."/>
            <person name="Stanton T.B."/>
        </authorList>
    </citation>
    <scope>NUCLEOTIDE SEQUENCE [LARGE SCALE GENOMIC DNA]</scope>
    <source>
        <strain evidence="2">68-1-3</strain>
    </source>
</reference>
<gene>
    <name evidence="1" type="ORF">JI75_08610</name>
</gene>
<dbReference type="PANTHER" id="PTHR40080">
    <property type="entry name" value="LMO1763 PROTEIN"/>
    <property type="match status" value="1"/>
</dbReference>
<evidence type="ECO:0000313" key="1">
    <source>
        <dbReference type="EMBL" id="AJC12702.1"/>
    </source>
</evidence>
<dbReference type="AlphaFoldDB" id="A0A0A8BC14"/>
<dbReference type="InterPro" id="IPR038116">
    <property type="entry name" value="TrpR-like_sf"/>
</dbReference>
<keyword evidence="2" id="KW-1185">Reference proteome</keyword>
<dbReference type="RefSeq" id="WP_039690134.1">
    <property type="nucleotide sequence ID" value="NZ_CP009302.1"/>
</dbReference>
<dbReference type="InterPro" id="IPR013368">
    <property type="entry name" value="YecD_YerC"/>
</dbReference>
<dbReference type="NCBIfam" id="TIGR02531">
    <property type="entry name" value="yecD_yerC"/>
    <property type="match status" value="1"/>
</dbReference>
<name>A0A0A8BC14_9ACTN</name>
<dbReference type="OrthoDB" id="2621539at2"/>
<protein>
    <submittedName>
        <fullName evidence="1">TrpR YerC/YecD</fullName>
    </submittedName>
</protein>
<dbReference type="EMBL" id="CP009302">
    <property type="protein sequence ID" value="AJC12702.1"/>
    <property type="molecule type" value="Genomic_DNA"/>
</dbReference>
<dbReference type="GO" id="GO:0003700">
    <property type="term" value="F:DNA-binding transcription factor activity"/>
    <property type="evidence" value="ECO:0007669"/>
    <property type="project" value="InterPro"/>
</dbReference>
<dbReference type="InterPro" id="IPR010921">
    <property type="entry name" value="Trp_repressor/repl_initiator"/>
</dbReference>
<dbReference type="Gene3D" id="1.10.1270.10">
    <property type="entry name" value="TrpR-like"/>
    <property type="match status" value="1"/>
</dbReference>
<organism evidence="1 2">
    <name type="scientific">Berryella intestinalis</name>
    <dbReference type="NCBI Taxonomy" id="1531429"/>
    <lineage>
        <taxon>Bacteria</taxon>
        <taxon>Bacillati</taxon>
        <taxon>Actinomycetota</taxon>
        <taxon>Coriobacteriia</taxon>
        <taxon>Eggerthellales</taxon>
        <taxon>Eggerthellaceae</taxon>
        <taxon>Berryella</taxon>
    </lineage>
</organism>
<dbReference type="Proteomes" id="UP000031121">
    <property type="component" value="Chromosome"/>
</dbReference>
<dbReference type="InterPro" id="IPR000831">
    <property type="entry name" value="Trp_repress"/>
</dbReference>
<dbReference type="HOGENOM" id="CLU_147939_1_2_11"/>
<proteinExistence type="predicted"/>
<sequence length="101" mass="11287">MDDLRSEDVENLLEVLVAIDDKDRMFALLEDLFTIREIRESSQRLAVARMLDSGMSYVAIEKETGMSATTIARVSKCLGYGAGGYRHAIDLLDDEGRSSLR</sequence>
<reference evidence="1 2" key="2">
    <citation type="journal article" date="2015" name="Genome Announc.">
        <title>Complete Genome Sequence of Coriobacteriaceae Strain 68-1-3, a Novel Mucus-Degrading Isolate from the Swine Intestinal Tract.</title>
        <authorList>
            <person name="Looft T."/>
            <person name="Bayles D.O."/>
            <person name="Alt D.P."/>
            <person name="Stanton T.B."/>
        </authorList>
    </citation>
    <scope>NUCLEOTIDE SEQUENCE [LARGE SCALE GENOMIC DNA]</scope>
    <source>
        <strain evidence="1 2">68-1-3</strain>
    </source>
</reference>
<dbReference type="PANTHER" id="PTHR40080:SF1">
    <property type="entry name" value="TRPR-LIKE PROTEIN YERC_YECD"/>
    <property type="match status" value="1"/>
</dbReference>
<dbReference type="GO" id="GO:0043565">
    <property type="term" value="F:sequence-specific DNA binding"/>
    <property type="evidence" value="ECO:0007669"/>
    <property type="project" value="InterPro"/>
</dbReference>
<dbReference type="STRING" id="1531429.JI75_08610"/>
<dbReference type="KEGG" id="cbac:JI75_08610"/>